<sequence>MALLSRRGLGCALVAGLLTGCGFRPMYGRSGGGAALSSVDVEPIPEREGQLLRNALLDRFRPTGKTRHVLSATVRVSDASLGIQSNDEATLGRLTATAQWRLLTPTGDGRRRLDLQGTARNSVVYNILDNQYATERNRRAARADIADQLASEIETRLGAYFARPDYRMPGF</sequence>
<dbReference type="RefSeq" id="WP_092785480.1">
    <property type="nucleotide sequence ID" value="NZ_FNAP01000006.1"/>
</dbReference>
<dbReference type="OrthoDB" id="8480109at2"/>
<dbReference type="Proteomes" id="UP000199412">
    <property type="component" value="Unassembled WGS sequence"/>
</dbReference>
<gene>
    <name evidence="1" type="ORF">SAMN05421720_10619</name>
</gene>
<dbReference type="EMBL" id="FNAP01000006">
    <property type="protein sequence ID" value="SDE36849.1"/>
    <property type="molecule type" value="Genomic_DNA"/>
</dbReference>
<keyword evidence="1" id="KW-0449">Lipoprotein</keyword>
<accession>A0A1G7CC15</accession>
<evidence type="ECO:0000313" key="1">
    <source>
        <dbReference type="EMBL" id="SDE36849.1"/>
    </source>
</evidence>
<dbReference type="STRING" id="69960.SAMN05421720_10619"/>
<reference evidence="1 2" key="1">
    <citation type="submission" date="2016-10" db="EMBL/GenBank/DDBJ databases">
        <authorList>
            <person name="de Groot N.N."/>
        </authorList>
    </citation>
    <scope>NUCLEOTIDE SEQUENCE [LARGE SCALE GENOMIC DNA]</scope>
    <source>
        <strain evidence="1 2">ATCC 700224</strain>
    </source>
</reference>
<dbReference type="AlphaFoldDB" id="A0A1G7CC15"/>
<protein>
    <submittedName>
        <fullName evidence="1">LPS-assembly lipoprotein</fullName>
    </submittedName>
</protein>
<dbReference type="Gene3D" id="3.30.160.150">
    <property type="entry name" value="Lipoprotein like domain"/>
    <property type="match status" value="1"/>
</dbReference>
<keyword evidence="2" id="KW-1185">Reference proteome</keyword>
<organism evidence="1 2">
    <name type="scientific">Rhodospira trueperi</name>
    <dbReference type="NCBI Taxonomy" id="69960"/>
    <lineage>
        <taxon>Bacteria</taxon>
        <taxon>Pseudomonadati</taxon>
        <taxon>Pseudomonadota</taxon>
        <taxon>Alphaproteobacteria</taxon>
        <taxon>Rhodospirillales</taxon>
        <taxon>Rhodospirillaceae</taxon>
        <taxon>Rhodospira</taxon>
    </lineage>
</organism>
<name>A0A1G7CC15_9PROT</name>
<dbReference type="GO" id="GO:0019867">
    <property type="term" value="C:outer membrane"/>
    <property type="evidence" value="ECO:0007669"/>
    <property type="project" value="InterPro"/>
</dbReference>
<proteinExistence type="predicted"/>
<dbReference type="GO" id="GO:0043165">
    <property type="term" value="P:Gram-negative-bacterium-type cell outer membrane assembly"/>
    <property type="evidence" value="ECO:0007669"/>
    <property type="project" value="InterPro"/>
</dbReference>
<dbReference type="InterPro" id="IPR007485">
    <property type="entry name" value="LPS_assembly_LptE"/>
</dbReference>
<dbReference type="PROSITE" id="PS51257">
    <property type="entry name" value="PROKAR_LIPOPROTEIN"/>
    <property type="match status" value="1"/>
</dbReference>
<dbReference type="Pfam" id="PF04390">
    <property type="entry name" value="LptE"/>
    <property type="match status" value="1"/>
</dbReference>
<evidence type="ECO:0000313" key="2">
    <source>
        <dbReference type="Proteomes" id="UP000199412"/>
    </source>
</evidence>